<dbReference type="Pfam" id="PF14305">
    <property type="entry name" value="ATPgrasp_TupA"/>
    <property type="match status" value="1"/>
</dbReference>
<organism evidence="1 2">
    <name type="scientific">Thomasclavelia spiroformis</name>
    <dbReference type="NCBI Taxonomy" id="29348"/>
    <lineage>
        <taxon>Bacteria</taxon>
        <taxon>Bacillati</taxon>
        <taxon>Bacillota</taxon>
        <taxon>Erysipelotrichia</taxon>
        <taxon>Erysipelotrichales</taxon>
        <taxon>Coprobacillaceae</taxon>
        <taxon>Thomasclavelia</taxon>
    </lineage>
</organism>
<dbReference type="InterPro" id="IPR029465">
    <property type="entry name" value="ATPgrasp_TupA"/>
</dbReference>
<name>A0A943I4J3_9FIRM</name>
<dbReference type="Proteomes" id="UP000751224">
    <property type="component" value="Unassembled WGS sequence"/>
</dbReference>
<dbReference type="RefSeq" id="WP_303887691.1">
    <property type="nucleotide sequence ID" value="NZ_JAGZCC010000051.1"/>
</dbReference>
<comment type="caution">
    <text evidence="1">The sequence shown here is derived from an EMBL/GenBank/DDBJ whole genome shotgun (WGS) entry which is preliminary data.</text>
</comment>
<accession>A0A943I4J3</accession>
<evidence type="ECO:0000313" key="1">
    <source>
        <dbReference type="EMBL" id="MBS5588772.1"/>
    </source>
</evidence>
<reference evidence="1" key="1">
    <citation type="submission" date="2021-02" db="EMBL/GenBank/DDBJ databases">
        <title>Infant gut strain persistence is associated with maternal origin, phylogeny, and functional potential including surface adhesion and iron acquisition.</title>
        <authorList>
            <person name="Lou Y.C."/>
        </authorList>
    </citation>
    <scope>NUCLEOTIDE SEQUENCE</scope>
    <source>
        <strain evidence="1">L3_108_000G1_dasL3_108_000G1_metabat.metabat.11</strain>
    </source>
</reference>
<protein>
    <submittedName>
        <fullName evidence="1">Uncharacterized protein</fullName>
    </submittedName>
</protein>
<proteinExistence type="predicted"/>
<dbReference type="EMBL" id="JAGZCC010000051">
    <property type="protein sequence ID" value="MBS5588772.1"/>
    <property type="molecule type" value="Genomic_DNA"/>
</dbReference>
<gene>
    <name evidence="1" type="ORF">KHX14_08205</name>
</gene>
<sequence length="293" mass="34762">MKFRVGIKILVMKFFMKYPNLISDENHSKLLYFIMFGKIPNLEKPRTMNEYICSTKISDEKLAYDIYTDKYEVRKYVEKCVGKEYLNEIIGIYNSFDEIDFTNFPKKFVMKATHGSSYNIIVNDISKFDKKHAKEKFDTWLNENFYLKDREKNYKNIKPRIMCDKFLEPLSGELEEFKLFCFNGKVGFIQHNKQINNKRFDNIYDSTWKKLDVRYGYDGFKNDVLPNNKDDLIKIAEKLADPFKFVRVDLYSVDEKIVFSELTFHSGGGLIPFKPKEYDLKFGNLINGIDKES</sequence>
<dbReference type="AlphaFoldDB" id="A0A943I4J3"/>
<evidence type="ECO:0000313" key="2">
    <source>
        <dbReference type="Proteomes" id="UP000751224"/>
    </source>
</evidence>